<sequence>MRLQGTLYNAGGPISAVPLHFVSETTTQGGVLVKSEYQVKTDQDGSYDIELRPGSYRVTWGKGSQAARLGTITADESSSMTLPAALESTGGDVQEDPPSITVANSQALEGHPASDFLLVTDAGSAARSDASEFATSEQGDRADSALQARSLTQEEYDALESPDSGVLYCIPE</sequence>
<protein>
    <recommendedName>
        <fullName evidence="1">Minor tail protein gp31 C-terminal domain-containing protein</fullName>
    </recommendedName>
</protein>
<dbReference type="OrthoDB" id="6184251at2"/>
<dbReference type="GO" id="GO:0030246">
    <property type="term" value="F:carbohydrate binding"/>
    <property type="evidence" value="ECO:0007669"/>
    <property type="project" value="InterPro"/>
</dbReference>
<proteinExistence type="predicted"/>
<name>A0A420WUP0_9GAMM</name>
<evidence type="ECO:0000259" key="1">
    <source>
        <dbReference type="Pfam" id="PF24243"/>
    </source>
</evidence>
<keyword evidence="3" id="KW-1185">Reference proteome</keyword>
<dbReference type="InterPro" id="IPR056923">
    <property type="entry name" value="Minor_tail_gp31_C"/>
</dbReference>
<comment type="caution">
    <text evidence="2">The sequence shown here is derived from an EMBL/GenBank/DDBJ whole genome shotgun (WGS) entry which is preliminary data.</text>
</comment>
<evidence type="ECO:0000313" key="2">
    <source>
        <dbReference type="EMBL" id="RKQ97153.1"/>
    </source>
</evidence>
<organism evidence="2 3">
    <name type="scientific">Kushneria sinocarnis</name>
    <dbReference type="NCBI Taxonomy" id="595502"/>
    <lineage>
        <taxon>Bacteria</taxon>
        <taxon>Pseudomonadati</taxon>
        <taxon>Pseudomonadota</taxon>
        <taxon>Gammaproteobacteria</taxon>
        <taxon>Oceanospirillales</taxon>
        <taxon>Halomonadaceae</taxon>
        <taxon>Kushneria</taxon>
    </lineage>
</organism>
<dbReference type="EMBL" id="RBIN01000007">
    <property type="protein sequence ID" value="RKQ97153.1"/>
    <property type="molecule type" value="Genomic_DNA"/>
</dbReference>
<gene>
    <name evidence="2" type="ORF">C7446_2573</name>
</gene>
<dbReference type="RefSeq" id="WP_121173485.1">
    <property type="nucleotide sequence ID" value="NZ_RBIN01000007.1"/>
</dbReference>
<dbReference type="Pfam" id="PF24243">
    <property type="entry name" value="Phage_tail_C"/>
    <property type="match status" value="1"/>
</dbReference>
<dbReference type="Gene3D" id="2.60.40.1120">
    <property type="entry name" value="Carboxypeptidase-like, regulatory domain"/>
    <property type="match status" value="1"/>
</dbReference>
<accession>A0A420WUP0</accession>
<dbReference type="Proteomes" id="UP000281975">
    <property type="component" value="Unassembled WGS sequence"/>
</dbReference>
<dbReference type="SUPFAM" id="SSF49452">
    <property type="entry name" value="Starch-binding domain-like"/>
    <property type="match status" value="1"/>
</dbReference>
<dbReference type="AlphaFoldDB" id="A0A420WUP0"/>
<feature type="domain" description="Minor tail protein gp31 C-terminal" evidence="1">
    <location>
        <begin position="148"/>
        <end position="168"/>
    </location>
</feature>
<dbReference type="InterPro" id="IPR013784">
    <property type="entry name" value="Carb-bd-like_fold"/>
</dbReference>
<reference evidence="2 3" key="1">
    <citation type="submission" date="2018-10" db="EMBL/GenBank/DDBJ databases">
        <title>Genomic Encyclopedia of Type Strains, Phase IV (KMG-IV): sequencing the most valuable type-strain genomes for metagenomic binning, comparative biology and taxonomic classification.</title>
        <authorList>
            <person name="Goeker M."/>
        </authorList>
    </citation>
    <scope>NUCLEOTIDE SEQUENCE [LARGE SCALE GENOMIC DNA]</scope>
    <source>
        <strain evidence="2 3">DSM 23229</strain>
    </source>
</reference>
<evidence type="ECO:0000313" key="3">
    <source>
        <dbReference type="Proteomes" id="UP000281975"/>
    </source>
</evidence>